<keyword evidence="5" id="KW-0560">Oxidoreductase</keyword>
<organism evidence="9 10">
    <name type="scientific">Amycolatopsis minnesotensis</name>
    <dbReference type="NCBI Taxonomy" id="337894"/>
    <lineage>
        <taxon>Bacteria</taxon>
        <taxon>Bacillati</taxon>
        <taxon>Actinomycetota</taxon>
        <taxon>Actinomycetes</taxon>
        <taxon>Pseudonocardiales</taxon>
        <taxon>Pseudonocardiaceae</taxon>
        <taxon>Amycolatopsis</taxon>
    </lineage>
</organism>
<evidence type="ECO:0000259" key="7">
    <source>
        <dbReference type="Pfam" id="PF02770"/>
    </source>
</evidence>
<comment type="similarity">
    <text evidence="2 5">Belongs to the acyl-CoA dehydrogenase family.</text>
</comment>
<evidence type="ECO:0000256" key="2">
    <source>
        <dbReference type="ARBA" id="ARBA00009347"/>
    </source>
</evidence>
<evidence type="ECO:0000259" key="8">
    <source>
        <dbReference type="Pfam" id="PF02771"/>
    </source>
</evidence>
<dbReference type="Proteomes" id="UP001501116">
    <property type="component" value="Unassembled WGS sequence"/>
</dbReference>
<dbReference type="EMBL" id="BAAANN010000047">
    <property type="protein sequence ID" value="GAA1987991.1"/>
    <property type="molecule type" value="Genomic_DNA"/>
</dbReference>
<sequence>MSDGPGLYQLAEEHEELRAAVRALAEKEIAPFAAEVDEQERYPAEARDALVKAGFHAVHIPEEYEGQGADAIAACVVIEEVARVDASASLIPAVNKLGTQPILLSASDQVKKLVLPSIASGEASASYALSEREAGSDTASMRTRARLEGDSWVLNGTKAWITNAGESTWYTVMAVTDPEAEKKANGISAFAVHKDDPGFSVGPKERKLGIKGSPTREIYFENCEIPADRIIGDPGTGLKTALRTLDHTRPTIGAQALGIAQGALDAAIAYVKERKQFGKSIGDFQGVQFMLADMGTKIEAARHLVYASAAATERGDKRAGFMASAAKSYASDIAMSVTTDAVQLFGGAGYTRDFPVERMMRDAKITQIYEGTNQIQRMVMARALLKG</sequence>
<keyword evidence="10" id="KW-1185">Reference proteome</keyword>
<dbReference type="InterPro" id="IPR036250">
    <property type="entry name" value="AcylCo_DH-like_C"/>
</dbReference>
<dbReference type="PROSITE" id="PS00072">
    <property type="entry name" value="ACYL_COA_DH_1"/>
    <property type="match status" value="1"/>
</dbReference>
<dbReference type="InterPro" id="IPR009075">
    <property type="entry name" value="AcylCo_DH/oxidase_C"/>
</dbReference>
<dbReference type="InterPro" id="IPR046373">
    <property type="entry name" value="Acyl-CoA_Oxase/DH_mid-dom_sf"/>
</dbReference>
<dbReference type="Gene3D" id="2.40.110.10">
    <property type="entry name" value="Butyryl-CoA Dehydrogenase, subunit A, domain 2"/>
    <property type="match status" value="1"/>
</dbReference>
<keyword evidence="4 5" id="KW-0274">FAD</keyword>
<feature type="domain" description="Acyl-CoA oxidase/dehydrogenase middle" evidence="7">
    <location>
        <begin position="127"/>
        <end position="223"/>
    </location>
</feature>
<dbReference type="PIRSF" id="PIRSF016578">
    <property type="entry name" value="HsaA"/>
    <property type="match status" value="1"/>
</dbReference>
<dbReference type="SUPFAM" id="SSF56645">
    <property type="entry name" value="Acyl-CoA dehydrogenase NM domain-like"/>
    <property type="match status" value="1"/>
</dbReference>
<feature type="domain" description="Acyl-CoA dehydrogenase/oxidase C-terminal" evidence="6">
    <location>
        <begin position="235"/>
        <end position="385"/>
    </location>
</feature>
<dbReference type="InterPro" id="IPR006089">
    <property type="entry name" value="Acyl-CoA_DH_CS"/>
</dbReference>
<dbReference type="Pfam" id="PF00441">
    <property type="entry name" value="Acyl-CoA_dh_1"/>
    <property type="match status" value="1"/>
</dbReference>
<dbReference type="Gene3D" id="1.10.540.10">
    <property type="entry name" value="Acyl-CoA dehydrogenase/oxidase, N-terminal domain"/>
    <property type="match status" value="1"/>
</dbReference>
<protein>
    <submittedName>
        <fullName evidence="9">Acyl-CoA dehydrogenase family protein</fullName>
    </submittedName>
</protein>
<feature type="domain" description="Acyl-CoA dehydrogenase/oxidase N-terminal" evidence="8">
    <location>
        <begin position="12"/>
        <end position="122"/>
    </location>
</feature>
<evidence type="ECO:0000259" key="6">
    <source>
        <dbReference type="Pfam" id="PF00441"/>
    </source>
</evidence>
<name>A0ABN2SKF1_9PSEU</name>
<dbReference type="InterPro" id="IPR013786">
    <property type="entry name" value="AcylCoA_DH/ox_N"/>
</dbReference>
<dbReference type="PANTHER" id="PTHR43884">
    <property type="entry name" value="ACYL-COA DEHYDROGENASE"/>
    <property type="match status" value="1"/>
</dbReference>
<gene>
    <name evidence="9" type="ORF">GCM10009754_77610</name>
</gene>
<dbReference type="InterPro" id="IPR009100">
    <property type="entry name" value="AcylCoA_DH/oxidase_NM_dom_sf"/>
</dbReference>
<evidence type="ECO:0000256" key="5">
    <source>
        <dbReference type="RuleBase" id="RU362125"/>
    </source>
</evidence>
<dbReference type="InterPro" id="IPR037069">
    <property type="entry name" value="AcylCoA_DH/ox_N_sf"/>
</dbReference>
<dbReference type="Pfam" id="PF02771">
    <property type="entry name" value="Acyl-CoA_dh_N"/>
    <property type="match status" value="1"/>
</dbReference>
<dbReference type="InterPro" id="IPR006091">
    <property type="entry name" value="Acyl-CoA_Oxase/DH_mid-dom"/>
</dbReference>
<evidence type="ECO:0000313" key="10">
    <source>
        <dbReference type="Proteomes" id="UP001501116"/>
    </source>
</evidence>
<keyword evidence="3 5" id="KW-0285">Flavoprotein</keyword>
<dbReference type="Pfam" id="PF02770">
    <property type="entry name" value="Acyl-CoA_dh_M"/>
    <property type="match status" value="1"/>
</dbReference>
<comment type="caution">
    <text evidence="9">The sequence shown here is derived from an EMBL/GenBank/DDBJ whole genome shotgun (WGS) entry which is preliminary data.</text>
</comment>
<proteinExistence type="inferred from homology"/>
<dbReference type="SUPFAM" id="SSF47203">
    <property type="entry name" value="Acyl-CoA dehydrogenase C-terminal domain-like"/>
    <property type="match status" value="1"/>
</dbReference>
<evidence type="ECO:0000313" key="9">
    <source>
        <dbReference type="EMBL" id="GAA1987991.1"/>
    </source>
</evidence>
<evidence type="ECO:0000256" key="1">
    <source>
        <dbReference type="ARBA" id="ARBA00001974"/>
    </source>
</evidence>
<dbReference type="Gene3D" id="1.20.140.10">
    <property type="entry name" value="Butyryl-CoA Dehydrogenase, subunit A, domain 3"/>
    <property type="match status" value="1"/>
</dbReference>
<dbReference type="PANTHER" id="PTHR43884:SF12">
    <property type="entry name" value="ISOVALERYL-COA DEHYDROGENASE, MITOCHONDRIAL-RELATED"/>
    <property type="match status" value="1"/>
</dbReference>
<evidence type="ECO:0000256" key="3">
    <source>
        <dbReference type="ARBA" id="ARBA00022630"/>
    </source>
</evidence>
<evidence type="ECO:0000256" key="4">
    <source>
        <dbReference type="ARBA" id="ARBA00022827"/>
    </source>
</evidence>
<reference evidence="9 10" key="1">
    <citation type="journal article" date="2019" name="Int. J. Syst. Evol. Microbiol.">
        <title>The Global Catalogue of Microorganisms (GCM) 10K type strain sequencing project: providing services to taxonomists for standard genome sequencing and annotation.</title>
        <authorList>
            <consortium name="The Broad Institute Genomics Platform"/>
            <consortium name="The Broad Institute Genome Sequencing Center for Infectious Disease"/>
            <person name="Wu L."/>
            <person name="Ma J."/>
        </authorList>
    </citation>
    <scope>NUCLEOTIDE SEQUENCE [LARGE SCALE GENOMIC DNA]</scope>
    <source>
        <strain evidence="9 10">JCM 14545</strain>
    </source>
</reference>
<accession>A0ABN2SKF1</accession>
<comment type="cofactor">
    <cofactor evidence="1 5">
        <name>FAD</name>
        <dbReference type="ChEBI" id="CHEBI:57692"/>
    </cofactor>
</comment>
<dbReference type="PROSITE" id="PS00073">
    <property type="entry name" value="ACYL_COA_DH_2"/>
    <property type="match status" value="1"/>
</dbReference>